<evidence type="ECO:0000256" key="6">
    <source>
        <dbReference type="ARBA" id="ARBA00022527"/>
    </source>
</evidence>
<feature type="domain" description="Protein kinase" evidence="16">
    <location>
        <begin position="15"/>
        <end position="275"/>
    </location>
</feature>
<evidence type="ECO:0000256" key="14">
    <source>
        <dbReference type="ARBA" id="ARBA00048789"/>
    </source>
</evidence>
<evidence type="ECO:0000256" key="12">
    <source>
        <dbReference type="ARBA" id="ARBA00023242"/>
    </source>
</evidence>
<name>A0A669B0Q5_ORENI</name>
<evidence type="ECO:0000256" key="2">
    <source>
        <dbReference type="ARBA" id="ARBA00004496"/>
    </source>
</evidence>
<evidence type="ECO:0000256" key="15">
    <source>
        <dbReference type="PROSITE-ProRule" id="PRU10141"/>
    </source>
</evidence>
<dbReference type="Gene3D" id="1.10.510.10">
    <property type="entry name" value="Transferase(Phosphotransferase) domain 1"/>
    <property type="match status" value="1"/>
</dbReference>
<dbReference type="Gene3D" id="1.20.1270.250">
    <property type="match status" value="2"/>
</dbReference>
<dbReference type="InterPro" id="IPR000719">
    <property type="entry name" value="Prot_kinase_dom"/>
</dbReference>
<keyword evidence="18" id="KW-1185">Reference proteome</keyword>
<proteinExistence type="predicted"/>
<reference evidence="18" key="1">
    <citation type="submission" date="2012-01" db="EMBL/GenBank/DDBJ databases">
        <title>The Genome Sequence of Oreochromis niloticus (Nile Tilapia).</title>
        <authorList>
            <consortium name="Broad Institute Genome Assembly Team"/>
            <consortium name="Broad Institute Sequencing Platform"/>
            <person name="Di Palma F."/>
            <person name="Johnson J."/>
            <person name="Lander E.S."/>
            <person name="Lindblad-Toh K."/>
        </authorList>
    </citation>
    <scope>NUCLEOTIDE SEQUENCE [LARGE SCALE GENOMIC DNA]</scope>
</reference>
<evidence type="ECO:0000256" key="4">
    <source>
        <dbReference type="ARBA" id="ARBA00021841"/>
    </source>
</evidence>
<reference evidence="17" key="2">
    <citation type="submission" date="2025-08" db="UniProtKB">
        <authorList>
            <consortium name="Ensembl"/>
        </authorList>
    </citation>
    <scope>IDENTIFICATION</scope>
</reference>
<evidence type="ECO:0000256" key="11">
    <source>
        <dbReference type="ARBA" id="ARBA00022840"/>
    </source>
</evidence>
<keyword evidence="11 15" id="KW-0067">ATP-binding</keyword>
<evidence type="ECO:0000256" key="8">
    <source>
        <dbReference type="ARBA" id="ARBA00022679"/>
    </source>
</evidence>
<dbReference type="PROSITE" id="PS50011">
    <property type="entry name" value="PROTEIN_KINASE_DOM"/>
    <property type="match status" value="1"/>
</dbReference>
<dbReference type="Proteomes" id="UP000005207">
    <property type="component" value="Linkage group LG13"/>
</dbReference>
<dbReference type="SMART" id="SM00220">
    <property type="entry name" value="S_TKc"/>
    <property type="match status" value="1"/>
</dbReference>
<dbReference type="Pfam" id="PF18397">
    <property type="entry name" value="IKBKB_SDD"/>
    <property type="match status" value="2"/>
</dbReference>
<evidence type="ECO:0000256" key="9">
    <source>
        <dbReference type="ARBA" id="ARBA00022741"/>
    </source>
</evidence>
<dbReference type="InterPro" id="IPR041185">
    <property type="entry name" value="IKBKB_SDD"/>
</dbReference>
<gene>
    <name evidence="17" type="primary">CHUK</name>
</gene>
<dbReference type="GO" id="GO:0033209">
    <property type="term" value="P:tumor necrosis factor-mediated signaling pathway"/>
    <property type="evidence" value="ECO:0007669"/>
    <property type="project" value="TreeGrafter"/>
</dbReference>
<reference evidence="17" key="3">
    <citation type="submission" date="2025-09" db="UniProtKB">
        <authorList>
            <consortium name="Ensembl"/>
        </authorList>
    </citation>
    <scope>IDENTIFICATION</scope>
</reference>
<evidence type="ECO:0000313" key="17">
    <source>
        <dbReference type="Ensembl" id="ENSONIP00000029261.1"/>
    </source>
</evidence>
<dbReference type="InterPro" id="IPR011009">
    <property type="entry name" value="Kinase-like_dom_sf"/>
</dbReference>
<dbReference type="AlphaFoldDB" id="A0A669B0Q5"/>
<comment type="subcellular location">
    <subcellularLocation>
        <location evidence="2">Cytoplasm</location>
    </subcellularLocation>
    <subcellularLocation>
        <location evidence="1">Nucleus</location>
    </subcellularLocation>
</comment>
<keyword evidence="6" id="KW-0723">Serine/threonine-protein kinase</keyword>
<keyword evidence="10" id="KW-0418">Kinase</keyword>
<sequence length="573" mass="65511">MERAALKQSQLCGSWEMKERLGMGGFGHVYLYQHLESGEKIAVKLCRLELNSKNKDRWTREIQIMKKLNHVNVVQARDVPAELNSIAINDLPLLAMEYCSKGDLRKVLNKPENCCGLKESEVLALLSDIGSGIQYLHENKVIHRDLKPENIVLQEIDGKHVHKIIDLGYAKDLDQGSLCTSFVGTLQYLAPELFENKPYTVTVDYWSFGTVIFECTCGFRPFLHHMQPVQWTSKVKNKGPNDIMAVEDMNGEVRFSTRLPYPNNLSRLYGMLLWFYTCDWTEKGQQAKEACHSAYLFLQIIHVLDMTSAQLHSVVLGAEDSLHSLQLSLQTQTQSHIPPLSQELLLETGISLDPRRPLAHCLAILILCFQRGWDTFIVYLFDKSLTKYSGPLTARPLPDSVNFIVRETKTQLPLSALRKVWGEAVSYICGLKEDYNRLFQGQRAAMLSLLRFNTNLTRYKNMLFSQSQQLQAKLSFFKTSIQHDLEQYTKQSKAGICEWMLLSCYNTIKKTEGMVVVQYIRIFYVHDCVSVSSAGSDPPHGYSDSSDMVKTILQTVQNQDRVLKDMYTHLRQV</sequence>
<keyword evidence="5" id="KW-0963">Cytoplasm</keyword>
<evidence type="ECO:0000259" key="16">
    <source>
        <dbReference type="PROSITE" id="PS50011"/>
    </source>
</evidence>
<keyword evidence="8" id="KW-0808">Transferase</keyword>
<evidence type="ECO:0000256" key="13">
    <source>
        <dbReference type="ARBA" id="ARBA00032095"/>
    </source>
</evidence>
<evidence type="ECO:0000256" key="10">
    <source>
        <dbReference type="ARBA" id="ARBA00022777"/>
    </source>
</evidence>
<dbReference type="PANTHER" id="PTHR22969">
    <property type="entry name" value="IKB KINASE"/>
    <property type="match status" value="1"/>
</dbReference>
<dbReference type="FunFam" id="1.10.510.10:FF:000147">
    <property type="entry name" value="Inhibitor of nuclear factor kappa-B kinase subunit beta"/>
    <property type="match status" value="1"/>
</dbReference>
<dbReference type="Pfam" id="PF00069">
    <property type="entry name" value="Pkinase"/>
    <property type="match status" value="1"/>
</dbReference>
<dbReference type="EC" id="2.7.11.10" evidence="3"/>
<dbReference type="InterPro" id="IPR008271">
    <property type="entry name" value="Ser/Thr_kinase_AS"/>
</dbReference>
<dbReference type="PANTHER" id="PTHR22969:SF13">
    <property type="entry name" value="INHIBITOR OF NUCLEAR FACTOR KAPPA-B KINASE SUBUNIT ALPHA"/>
    <property type="match status" value="1"/>
</dbReference>
<dbReference type="InterPro" id="IPR046375">
    <property type="entry name" value="IKBKB_SDD_sf"/>
</dbReference>
<dbReference type="Gene3D" id="3.10.20.90">
    <property type="entry name" value="Phosphatidylinositol 3-kinase Catalytic Subunit, Chain A, domain 1"/>
    <property type="match status" value="1"/>
</dbReference>
<evidence type="ECO:0000256" key="5">
    <source>
        <dbReference type="ARBA" id="ARBA00022490"/>
    </source>
</evidence>
<evidence type="ECO:0000256" key="3">
    <source>
        <dbReference type="ARBA" id="ARBA00012442"/>
    </source>
</evidence>
<evidence type="ECO:0000256" key="7">
    <source>
        <dbReference type="ARBA" id="ARBA00022553"/>
    </source>
</evidence>
<keyword evidence="9 15" id="KW-0547">Nucleotide-binding</keyword>
<dbReference type="SUPFAM" id="SSF56112">
    <property type="entry name" value="Protein kinase-like (PK-like)"/>
    <property type="match status" value="1"/>
</dbReference>
<dbReference type="GO" id="GO:0005634">
    <property type="term" value="C:nucleus"/>
    <property type="evidence" value="ECO:0007669"/>
    <property type="project" value="UniProtKB-SubCell"/>
</dbReference>
<dbReference type="GO" id="GO:0008384">
    <property type="term" value="F:IkappaB kinase activity"/>
    <property type="evidence" value="ECO:0007669"/>
    <property type="project" value="UniProtKB-EC"/>
</dbReference>
<comment type="catalytic activity">
    <reaction evidence="14">
        <text>L-seryl-[I-kappa-B protein] + ATP = O-phospho-L-seryl-[I-kappa-B protein] + ADP + H(+)</text>
        <dbReference type="Rhea" id="RHEA:19073"/>
        <dbReference type="Rhea" id="RHEA-COMP:13698"/>
        <dbReference type="Rhea" id="RHEA-COMP:13699"/>
        <dbReference type="ChEBI" id="CHEBI:15378"/>
        <dbReference type="ChEBI" id="CHEBI:29999"/>
        <dbReference type="ChEBI" id="CHEBI:30616"/>
        <dbReference type="ChEBI" id="CHEBI:83421"/>
        <dbReference type="ChEBI" id="CHEBI:456216"/>
        <dbReference type="EC" id="2.7.11.10"/>
    </reaction>
</comment>
<evidence type="ECO:0000256" key="1">
    <source>
        <dbReference type="ARBA" id="ARBA00004123"/>
    </source>
</evidence>
<accession>A0A669B0Q5</accession>
<feature type="binding site" evidence="15">
    <location>
        <position position="44"/>
    </location>
    <ligand>
        <name>ATP</name>
        <dbReference type="ChEBI" id="CHEBI:30616"/>
    </ligand>
</feature>
<dbReference type="PROSITE" id="PS00108">
    <property type="entry name" value="PROTEIN_KINASE_ST"/>
    <property type="match status" value="1"/>
</dbReference>
<dbReference type="InterPro" id="IPR051180">
    <property type="entry name" value="IKK"/>
</dbReference>
<dbReference type="GeneTree" id="ENSGT00950000182937"/>
<evidence type="ECO:0000313" key="18">
    <source>
        <dbReference type="Proteomes" id="UP000005207"/>
    </source>
</evidence>
<organism evidence="17 18">
    <name type="scientific">Oreochromis niloticus</name>
    <name type="common">Nile tilapia</name>
    <name type="synonym">Tilapia nilotica</name>
    <dbReference type="NCBI Taxonomy" id="8128"/>
    <lineage>
        <taxon>Eukaryota</taxon>
        <taxon>Metazoa</taxon>
        <taxon>Chordata</taxon>
        <taxon>Craniata</taxon>
        <taxon>Vertebrata</taxon>
        <taxon>Euteleostomi</taxon>
        <taxon>Actinopterygii</taxon>
        <taxon>Neopterygii</taxon>
        <taxon>Teleostei</taxon>
        <taxon>Neoteleostei</taxon>
        <taxon>Acanthomorphata</taxon>
        <taxon>Ovalentaria</taxon>
        <taxon>Cichlomorphae</taxon>
        <taxon>Cichliformes</taxon>
        <taxon>Cichlidae</taxon>
        <taxon>African cichlids</taxon>
        <taxon>Pseudocrenilabrinae</taxon>
        <taxon>Oreochromini</taxon>
        <taxon>Oreochromis</taxon>
    </lineage>
</organism>
<keyword evidence="7" id="KW-0597">Phosphoprotein</keyword>
<protein>
    <recommendedName>
        <fullName evidence="4">Inhibitor of nuclear factor kappa-B kinase subunit alpha</fullName>
        <ecNumber evidence="3">2.7.11.10</ecNumber>
    </recommendedName>
    <alternativeName>
        <fullName evidence="13">Nuclear factor NF-kappa-B inhibitor kinase alpha</fullName>
    </alternativeName>
</protein>
<dbReference type="PROSITE" id="PS00107">
    <property type="entry name" value="PROTEIN_KINASE_ATP"/>
    <property type="match status" value="1"/>
</dbReference>
<dbReference type="InterPro" id="IPR017441">
    <property type="entry name" value="Protein_kinase_ATP_BS"/>
</dbReference>
<dbReference type="Ensembl" id="ENSONIT00000078882.1">
    <property type="protein sequence ID" value="ENSONIP00000029261.1"/>
    <property type="gene ID" value="ENSONIG00000009627.2"/>
</dbReference>
<keyword evidence="12" id="KW-0539">Nucleus</keyword>
<dbReference type="GO" id="GO:0008385">
    <property type="term" value="C:IkappaB kinase complex"/>
    <property type="evidence" value="ECO:0007669"/>
    <property type="project" value="TreeGrafter"/>
</dbReference>
<dbReference type="GO" id="GO:0045944">
    <property type="term" value="P:positive regulation of transcription by RNA polymerase II"/>
    <property type="evidence" value="ECO:0007669"/>
    <property type="project" value="TreeGrafter"/>
</dbReference>
<dbReference type="GO" id="GO:0005524">
    <property type="term" value="F:ATP binding"/>
    <property type="evidence" value="ECO:0007669"/>
    <property type="project" value="UniProtKB-UniRule"/>
</dbReference>